<dbReference type="Proteomes" id="UP000799428">
    <property type="component" value="Unassembled WGS sequence"/>
</dbReference>
<evidence type="ECO:0000313" key="4">
    <source>
        <dbReference type="Proteomes" id="UP000799428"/>
    </source>
</evidence>
<dbReference type="AlphaFoldDB" id="A0A6G1KC26"/>
<evidence type="ECO:0000313" key="3">
    <source>
        <dbReference type="EMBL" id="KAF2710374.1"/>
    </source>
</evidence>
<feature type="compositionally biased region" description="Basic and acidic residues" evidence="1">
    <location>
        <begin position="137"/>
        <end position="156"/>
    </location>
</feature>
<reference evidence="3" key="1">
    <citation type="journal article" date="2020" name="Stud. Mycol.">
        <title>101 Dothideomycetes genomes: a test case for predicting lifestyles and emergence of pathogens.</title>
        <authorList>
            <person name="Haridas S."/>
            <person name="Albert R."/>
            <person name="Binder M."/>
            <person name="Bloem J."/>
            <person name="Labutti K."/>
            <person name="Salamov A."/>
            <person name="Andreopoulos B."/>
            <person name="Baker S."/>
            <person name="Barry K."/>
            <person name="Bills G."/>
            <person name="Bluhm B."/>
            <person name="Cannon C."/>
            <person name="Castanera R."/>
            <person name="Culley D."/>
            <person name="Daum C."/>
            <person name="Ezra D."/>
            <person name="Gonzalez J."/>
            <person name="Henrissat B."/>
            <person name="Kuo A."/>
            <person name="Liang C."/>
            <person name="Lipzen A."/>
            <person name="Lutzoni F."/>
            <person name="Magnuson J."/>
            <person name="Mondo S."/>
            <person name="Nolan M."/>
            <person name="Ohm R."/>
            <person name="Pangilinan J."/>
            <person name="Park H.-J."/>
            <person name="Ramirez L."/>
            <person name="Alfaro M."/>
            <person name="Sun H."/>
            <person name="Tritt A."/>
            <person name="Yoshinaga Y."/>
            <person name="Zwiers L.-H."/>
            <person name="Turgeon B."/>
            <person name="Goodwin S."/>
            <person name="Spatafora J."/>
            <person name="Crous P."/>
            <person name="Grigoriev I."/>
        </authorList>
    </citation>
    <scope>NUCLEOTIDE SEQUENCE</scope>
    <source>
        <strain evidence="3">CBS 279.74</strain>
    </source>
</reference>
<feature type="region of interest" description="Disordered" evidence="1">
    <location>
        <begin position="20"/>
        <end position="39"/>
    </location>
</feature>
<accession>A0A6G1KC26</accession>
<dbReference type="EMBL" id="MU005769">
    <property type="protein sequence ID" value="KAF2710374.1"/>
    <property type="molecule type" value="Genomic_DNA"/>
</dbReference>
<dbReference type="InterPro" id="IPR058253">
    <property type="entry name" value="Zn_ribbon_double"/>
</dbReference>
<feature type="domain" description="Probable double zinc ribbon" evidence="2">
    <location>
        <begin position="50"/>
        <end position="135"/>
    </location>
</feature>
<organism evidence="3 4">
    <name type="scientific">Pleomassaria siparia CBS 279.74</name>
    <dbReference type="NCBI Taxonomy" id="1314801"/>
    <lineage>
        <taxon>Eukaryota</taxon>
        <taxon>Fungi</taxon>
        <taxon>Dikarya</taxon>
        <taxon>Ascomycota</taxon>
        <taxon>Pezizomycotina</taxon>
        <taxon>Dothideomycetes</taxon>
        <taxon>Pleosporomycetidae</taxon>
        <taxon>Pleosporales</taxon>
        <taxon>Pleomassariaceae</taxon>
        <taxon>Pleomassaria</taxon>
    </lineage>
</organism>
<feature type="compositionally biased region" description="Polar residues" evidence="1">
    <location>
        <begin position="20"/>
        <end position="34"/>
    </location>
</feature>
<dbReference type="Pfam" id="PF26652">
    <property type="entry name" value="Zn_ribbon_double"/>
    <property type="match status" value="1"/>
</dbReference>
<feature type="region of interest" description="Disordered" evidence="1">
    <location>
        <begin position="135"/>
        <end position="156"/>
    </location>
</feature>
<evidence type="ECO:0000259" key="2">
    <source>
        <dbReference type="Pfam" id="PF26652"/>
    </source>
</evidence>
<sequence>MPPVLLPSLVSPSLTLMTSHTPYTSNSTKPSNPLNAARRPTPLPLTEQSSWRCHACNAMNRFTHTSALRPLGRVQCRECVTTAHFETPISNIKGFVGIEGTHFMVSLPPGQEGPPETLFGWVCCTCGRSHRRHTRGVRHDCRPSPRTPTEPRRGLENARPKFRKRVIAAFKSLANSSQKGEEDDYVAVSIPFEAFEERSLFRVVLDKECTCHRMACELCLKYKIEAEGEWVTQEVTQTTGPKFLNYFERAKVPSYHPVSSIYI</sequence>
<dbReference type="OrthoDB" id="3797010at2759"/>
<evidence type="ECO:0000256" key="1">
    <source>
        <dbReference type="SAM" id="MobiDB-lite"/>
    </source>
</evidence>
<proteinExistence type="predicted"/>
<gene>
    <name evidence="3" type="ORF">K504DRAFT_501644</name>
</gene>
<protein>
    <recommendedName>
        <fullName evidence="2">Probable double zinc ribbon domain-containing protein</fullName>
    </recommendedName>
</protein>
<name>A0A6G1KC26_9PLEO</name>
<keyword evidence="4" id="KW-1185">Reference proteome</keyword>